<evidence type="ECO:0000256" key="1">
    <source>
        <dbReference type="SAM" id="MobiDB-lite"/>
    </source>
</evidence>
<feature type="region of interest" description="Disordered" evidence="1">
    <location>
        <begin position="456"/>
        <end position="475"/>
    </location>
</feature>
<evidence type="ECO:0000313" key="2">
    <source>
        <dbReference type="EMBL" id="SCL94704.1"/>
    </source>
</evidence>
<reference evidence="2 3" key="1">
    <citation type="submission" date="2016-08" db="EMBL/GenBank/DDBJ databases">
        <authorList>
            <consortium name="Pathogen Informatics"/>
        </authorList>
    </citation>
    <scope>NUCLEOTIDE SEQUENCE [LARGE SCALE GENOMIC DNA]</scope>
    <source>
        <strain evidence="2 3">NK65 ny</strain>
    </source>
</reference>
<feature type="region of interest" description="Disordered" evidence="1">
    <location>
        <begin position="344"/>
        <end position="385"/>
    </location>
</feature>
<feature type="compositionally biased region" description="Acidic residues" evidence="1">
    <location>
        <begin position="680"/>
        <end position="730"/>
    </location>
</feature>
<dbReference type="AlphaFoldDB" id="A0A1C6WXQ6"/>
<feature type="region of interest" description="Disordered" evidence="1">
    <location>
        <begin position="658"/>
        <end position="736"/>
    </location>
</feature>
<evidence type="ECO:0008006" key="4">
    <source>
        <dbReference type="Google" id="ProtNLM"/>
    </source>
</evidence>
<dbReference type="VEuPathDB" id="PlasmoDB:PBANKA_1020700"/>
<dbReference type="Proteomes" id="UP000516480">
    <property type="component" value="Chromosome 10"/>
</dbReference>
<sequence length="983" mass="116125">MEGNKQVIRLLARNVGKISNFFDEHSVWKCFISNAYRYENEKCDIYNNFLKDFINMNTHFCPIKSKKKNLRNELIKYMRKNLKNNEDFYNIGFTAMRHLGRIKNSILQLDYKTKNSVNRIDINTTNKNNNDHYTFYSDSNFENINSLMNRKQIWSCEDEKNMFKNNIHIIDIKKLNENSIGNYDDNNDIKIYGKKKKKKKKHIKNDIFLQKSKRLTQVLKNCINKTNTIINTNEKDEQNKVSNENIQSIEKLNDDLYQIKITDKGKEISNSSIFKNENEKNEIKKGTILISHPLTSNTLWNKSVIIITHKDKNNIVYGLILNKHPLYNNYMCLSKEKEVNKILNNLYSKKKKKKKKEKKKKKKKKNDESHFQDDQKDISDSNSNNNISKEIQENIQPCIEKDQTPLDGIMNSNIEGNKAEENKMWNDISKEENKTIDTDKSKVSDNNELIATNKNSNDAIVPNFNENKENSNNGKYDDFPTLKDLQEMFLRIQFRTTSKQFMNKKNIQNNNLFTIMDEHLLDIITHYIIKLNKVPLYLRFLPSYNIGSMTDIKCEIKKLEFLNEFYKVYFEKYNKWKVVIINNRIHIFDKEKKNKNKFQNSQNKLALRNANTIRSKATETIDKPKLTEKEKERIHRKIQKFRETNELINDHDQLEEDKTYDTEKKNKKQLLRTRAKQQMCEEDEDEKDEDDEDEDDEDEEDEEEDDEEEDDDEDDDEEDDEEEDENDSALDIDKQTFEKLKNEISIKRKEKNKVMSSIEKIKSKSVNKNYYPGNPVNLFWLGGPLPGLTILHNIKKISKNIIVNDVLYEGYNDNVNSSSLNGHNMLDKTDYELSADNIKSDKNNDKLTNLVKTYRKEKGIEIKNEENVNTDCGKKTKLIKRFIGKATWDLNQLIEELNNDYWIPINCDNKELLSKIIFNTTSEGNNNNEHEQMPNSDMFSTCQGENLWEKILSSLNSDYENISKIPQYVIDNVLKDFKHAENE</sequence>
<feature type="compositionally biased region" description="Basic and acidic residues" evidence="1">
    <location>
        <begin position="365"/>
        <end position="379"/>
    </location>
</feature>
<protein>
    <recommendedName>
        <fullName evidence="4">Glutamic acid-rich protein</fullName>
    </recommendedName>
</protein>
<dbReference type="SUPFAM" id="SSF48371">
    <property type="entry name" value="ARM repeat"/>
    <property type="match status" value="1"/>
</dbReference>
<proteinExistence type="predicted"/>
<feature type="compositionally biased region" description="Basic residues" evidence="1">
    <location>
        <begin position="348"/>
        <end position="364"/>
    </location>
</feature>
<evidence type="ECO:0000313" key="3">
    <source>
        <dbReference type="Proteomes" id="UP000516480"/>
    </source>
</evidence>
<feature type="compositionally biased region" description="Basic residues" evidence="1">
    <location>
        <begin position="665"/>
        <end position="675"/>
    </location>
</feature>
<dbReference type="EMBL" id="LT608146">
    <property type="protein sequence ID" value="SCL94704.1"/>
    <property type="molecule type" value="Genomic_DNA"/>
</dbReference>
<dbReference type="InterPro" id="IPR016024">
    <property type="entry name" value="ARM-type_fold"/>
</dbReference>
<name>A0A1C6WXQ6_PLABE</name>
<gene>
    <name evidence="2" type="ORF">PBNK65NY_000237500</name>
</gene>
<accession>A0A1C6WXQ6</accession>
<dbReference type="SUPFAM" id="SSF143456">
    <property type="entry name" value="VC0467-like"/>
    <property type="match status" value="2"/>
</dbReference>
<dbReference type="Gene3D" id="3.40.1740.10">
    <property type="entry name" value="VC0467-like"/>
    <property type="match status" value="1"/>
</dbReference>
<organism evidence="2 3">
    <name type="scientific">Plasmodium berghei</name>
    <dbReference type="NCBI Taxonomy" id="5821"/>
    <lineage>
        <taxon>Eukaryota</taxon>
        <taxon>Sar</taxon>
        <taxon>Alveolata</taxon>
        <taxon>Apicomplexa</taxon>
        <taxon>Aconoidasida</taxon>
        <taxon>Haemosporida</taxon>
        <taxon>Plasmodiidae</taxon>
        <taxon>Plasmodium</taxon>
        <taxon>Plasmodium (Vinckeia)</taxon>
    </lineage>
</organism>